<dbReference type="SUPFAM" id="SSF109854">
    <property type="entry name" value="DinB/YfiT-like putative metalloenzymes"/>
    <property type="match status" value="1"/>
</dbReference>
<dbReference type="EMBL" id="JBHSJJ010000017">
    <property type="protein sequence ID" value="MFC4874371.1"/>
    <property type="molecule type" value="Genomic_DNA"/>
</dbReference>
<reference evidence="3" key="1">
    <citation type="journal article" date="2019" name="Int. J. Syst. Evol. Microbiol.">
        <title>The Global Catalogue of Microorganisms (GCM) 10K type strain sequencing project: providing services to taxonomists for standard genome sequencing and annotation.</title>
        <authorList>
            <consortium name="The Broad Institute Genomics Platform"/>
            <consortium name="The Broad Institute Genome Sequencing Center for Infectious Disease"/>
            <person name="Wu L."/>
            <person name="Ma J."/>
        </authorList>
    </citation>
    <scope>NUCLEOTIDE SEQUENCE [LARGE SCALE GENOMIC DNA]</scope>
    <source>
        <strain evidence="3">CGMCC 4.7466</strain>
    </source>
</reference>
<comment type="caution">
    <text evidence="2">The sequence shown here is derived from an EMBL/GenBank/DDBJ whole genome shotgun (WGS) entry which is preliminary data.</text>
</comment>
<sequence length="182" mass="20985">MINVHQLTKKFNVIIDYWLTELKGYSFDQLLLQPDQNSWSMGQVYAHIIEETGFFFQQVRICLSDNENSAKSMSEGAKELFLTNAFPNKKLVGPPEIVVGQPGNKIQLQVGLMDLYDQANDLGKEISNNDNSGKTKHPGHGYLDAREWYQYAEMHLRHHIRQKDRIDSFLKMSPSENEPEIL</sequence>
<gene>
    <name evidence="2" type="ORF">ACFPFU_21890</name>
</gene>
<keyword evidence="3" id="KW-1185">Reference proteome</keyword>
<dbReference type="Pfam" id="PF12867">
    <property type="entry name" value="DinB_2"/>
    <property type="match status" value="1"/>
</dbReference>
<dbReference type="Proteomes" id="UP001595818">
    <property type="component" value="Unassembled WGS sequence"/>
</dbReference>
<evidence type="ECO:0000313" key="2">
    <source>
        <dbReference type="EMBL" id="MFC4874371.1"/>
    </source>
</evidence>
<evidence type="ECO:0000259" key="1">
    <source>
        <dbReference type="Pfam" id="PF12867"/>
    </source>
</evidence>
<name>A0ABV9T7A0_9BACT</name>
<proteinExistence type="predicted"/>
<dbReference type="InterPro" id="IPR034660">
    <property type="entry name" value="DinB/YfiT-like"/>
</dbReference>
<organism evidence="2 3">
    <name type="scientific">Negadavirga shengliensis</name>
    <dbReference type="NCBI Taxonomy" id="1389218"/>
    <lineage>
        <taxon>Bacteria</taxon>
        <taxon>Pseudomonadati</taxon>
        <taxon>Bacteroidota</taxon>
        <taxon>Cytophagia</taxon>
        <taxon>Cytophagales</taxon>
        <taxon>Cyclobacteriaceae</taxon>
        <taxon>Negadavirga</taxon>
    </lineage>
</organism>
<feature type="domain" description="DinB-like" evidence="1">
    <location>
        <begin position="22"/>
        <end position="162"/>
    </location>
</feature>
<dbReference type="Gene3D" id="1.20.120.450">
    <property type="entry name" value="dinb family like domain"/>
    <property type="match status" value="1"/>
</dbReference>
<protein>
    <submittedName>
        <fullName evidence="2">DinB family protein</fullName>
    </submittedName>
</protein>
<dbReference type="InterPro" id="IPR024775">
    <property type="entry name" value="DinB-like"/>
</dbReference>
<dbReference type="RefSeq" id="WP_377068150.1">
    <property type="nucleotide sequence ID" value="NZ_JBHSJJ010000017.1"/>
</dbReference>
<accession>A0ABV9T7A0</accession>
<evidence type="ECO:0000313" key="3">
    <source>
        <dbReference type="Proteomes" id="UP001595818"/>
    </source>
</evidence>